<dbReference type="AlphaFoldDB" id="A0A401S504"/>
<gene>
    <name evidence="1" type="ORF">chiPu_0003885</name>
</gene>
<evidence type="ECO:0000313" key="1">
    <source>
        <dbReference type="EMBL" id="GCC25475.1"/>
    </source>
</evidence>
<reference evidence="1 2" key="1">
    <citation type="journal article" date="2018" name="Nat. Ecol. Evol.">
        <title>Shark genomes provide insights into elasmobranch evolution and the origin of vertebrates.</title>
        <authorList>
            <person name="Hara Y"/>
            <person name="Yamaguchi K"/>
            <person name="Onimaru K"/>
            <person name="Kadota M"/>
            <person name="Koyanagi M"/>
            <person name="Keeley SD"/>
            <person name="Tatsumi K"/>
            <person name="Tanaka K"/>
            <person name="Motone F"/>
            <person name="Kageyama Y"/>
            <person name="Nozu R"/>
            <person name="Adachi N"/>
            <person name="Nishimura O"/>
            <person name="Nakagawa R"/>
            <person name="Tanegashima C"/>
            <person name="Kiyatake I"/>
            <person name="Matsumoto R"/>
            <person name="Murakumo K"/>
            <person name="Nishida K"/>
            <person name="Terakita A"/>
            <person name="Kuratani S"/>
            <person name="Sato K"/>
            <person name="Hyodo S Kuraku.S."/>
        </authorList>
    </citation>
    <scope>NUCLEOTIDE SEQUENCE [LARGE SCALE GENOMIC DNA]</scope>
</reference>
<name>A0A401S504_CHIPU</name>
<proteinExistence type="predicted"/>
<organism evidence="1 2">
    <name type="scientific">Chiloscyllium punctatum</name>
    <name type="common">Brownbanded bambooshark</name>
    <name type="synonym">Hemiscyllium punctatum</name>
    <dbReference type="NCBI Taxonomy" id="137246"/>
    <lineage>
        <taxon>Eukaryota</taxon>
        <taxon>Metazoa</taxon>
        <taxon>Chordata</taxon>
        <taxon>Craniata</taxon>
        <taxon>Vertebrata</taxon>
        <taxon>Chondrichthyes</taxon>
        <taxon>Elasmobranchii</taxon>
        <taxon>Galeomorphii</taxon>
        <taxon>Galeoidea</taxon>
        <taxon>Orectolobiformes</taxon>
        <taxon>Hemiscylliidae</taxon>
        <taxon>Chiloscyllium</taxon>
    </lineage>
</organism>
<comment type="caution">
    <text evidence="1">The sequence shown here is derived from an EMBL/GenBank/DDBJ whole genome shotgun (WGS) entry which is preliminary data.</text>
</comment>
<accession>A0A401S504</accession>
<keyword evidence="2" id="KW-1185">Reference proteome</keyword>
<dbReference type="EMBL" id="BEZZ01000087">
    <property type="protein sequence ID" value="GCC25475.1"/>
    <property type="molecule type" value="Genomic_DNA"/>
</dbReference>
<dbReference type="Proteomes" id="UP000287033">
    <property type="component" value="Unassembled WGS sequence"/>
</dbReference>
<sequence>MVWEGPATEDDIPQEGLDLVLGTGDDVESISSKVFDSQVPPTELVLIPFEELWEFVEETRSRRDRAQLALNRWSSFELVYWSAQTELLAKHLDWTLTKVCPEFPGYTPAEGHLRPSLVLPVNVYSFSCIGDGCLVPLT</sequence>
<evidence type="ECO:0000313" key="2">
    <source>
        <dbReference type="Proteomes" id="UP000287033"/>
    </source>
</evidence>
<protein>
    <submittedName>
        <fullName evidence="1">Uncharacterized protein</fullName>
    </submittedName>
</protein>